<dbReference type="OrthoDB" id="437457at2759"/>
<dbReference type="Proteomes" id="UP000249723">
    <property type="component" value="Unassembled WGS sequence"/>
</dbReference>
<dbReference type="SUPFAM" id="SSF53474">
    <property type="entry name" value="alpha/beta-Hydrolases"/>
    <property type="match status" value="1"/>
</dbReference>
<evidence type="ECO:0000313" key="2">
    <source>
        <dbReference type="EMBL" id="SCZ95305.1"/>
    </source>
</evidence>
<proteinExistence type="predicted"/>
<evidence type="ECO:0000259" key="1">
    <source>
        <dbReference type="Pfam" id="PF02230"/>
    </source>
</evidence>
<dbReference type="InterPro" id="IPR029058">
    <property type="entry name" value="AB_hydrolase_fold"/>
</dbReference>
<reference evidence="3" key="1">
    <citation type="submission" date="2016-10" db="EMBL/GenBank/DDBJ databases">
        <authorList>
            <person name="Jeantristanb JTB J.-T."/>
            <person name="Ricardo R."/>
        </authorList>
    </citation>
    <scope>NUCLEOTIDE SEQUENCE [LARGE SCALE GENOMIC DNA]</scope>
</reference>
<name>A0A2X0LC98_9BASI</name>
<dbReference type="Gene3D" id="3.40.50.1820">
    <property type="entry name" value="alpha/beta hydrolase"/>
    <property type="match status" value="1"/>
</dbReference>
<dbReference type="GO" id="GO:0016787">
    <property type="term" value="F:hydrolase activity"/>
    <property type="evidence" value="ECO:0007669"/>
    <property type="project" value="InterPro"/>
</dbReference>
<organism evidence="2 3">
    <name type="scientific">Microbotryum saponariae</name>
    <dbReference type="NCBI Taxonomy" id="289078"/>
    <lineage>
        <taxon>Eukaryota</taxon>
        <taxon>Fungi</taxon>
        <taxon>Dikarya</taxon>
        <taxon>Basidiomycota</taxon>
        <taxon>Pucciniomycotina</taxon>
        <taxon>Microbotryomycetes</taxon>
        <taxon>Microbotryales</taxon>
        <taxon>Microbotryaceae</taxon>
        <taxon>Microbotryum</taxon>
    </lineage>
</organism>
<dbReference type="InterPro" id="IPR003140">
    <property type="entry name" value="PLipase/COase/thioEstase"/>
</dbReference>
<protein>
    <submittedName>
        <fullName evidence="2">BZ3500_MvSof-1268-A1-R1_Chr11-2g03420 protein</fullName>
    </submittedName>
</protein>
<dbReference type="Pfam" id="PF02230">
    <property type="entry name" value="Abhydrolase_2"/>
    <property type="match status" value="1"/>
</dbReference>
<sequence length="276" mass="30361">MTDKSTPISVTALPLPRLARTHPAPHLSHLVTSSYAPPKGPKDRLIESNLLILLHGLGDSHTPLFKLGQSLSLPQTAVLSIRAPLRVPLLEEEAWQWWPSFDALGEVIPNPNPTATLQILTQVLGHLLTTCNWHPSQVHFFGNSQGATCAAELILQYSNPTFPSPITFGSLISISGPLLSFLTKPAKNSTKVLLVSRKTQESALALPNWKKGFEKIDSHVLPLHPSPMPTNDKEWFGIIKFWSQVLLRRSPMEFEKDVYAVSSDSVPGDATRPSKP</sequence>
<keyword evidence="3" id="KW-1185">Reference proteome</keyword>
<dbReference type="STRING" id="289078.A0A2X0LC98"/>
<accession>A0A2X0LC98</accession>
<evidence type="ECO:0000313" key="3">
    <source>
        <dbReference type="Proteomes" id="UP000249723"/>
    </source>
</evidence>
<gene>
    <name evidence="2" type="ORF">BZ3500_MVSOF-1268-A1-R1_CHR11-2G03420</name>
</gene>
<feature type="domain" description="Phospholipase/carboxylesterase/thioesterase" evidence="1">
    <location>
        <begin position="47"/>
        <end position="161"/>
    </location>
</feature>
<dbReference type="EMBL" id="FMWP01000061">
    <property type="protein sequence ID" value="SCZ95305.1"/>
    <property type="molecule type" value="Genomic_DNA"/>
</dbReference>
<dbReference type="AlphaFoldDB" id="A0A2X0LC98"/>